<keyword evidence="2" id="KW-0479">Metal-binding</keyword>
<keyword evidence="1" id="KW-0597">Phosphoprotein</keyword>
<dbReference type="PROSITE" id="PS00518">
    <property type="entry name" value="ZF_RING_1"/>
    <property type="match status" value="1"/>
</dbReference>
<dbReference type="SMART" id="SM00184">
    <property type="entry name" value="RING"/>
    <property type="match status" value="1"/>
</dbReference>
<dbReference type="SUPFAM" id="SSF101898">
    <property type="entry name" value="NHL repeat"/>
    <property type="match status" value="1"/>
</dbReference>
<gene>
    <name evidence="9" type="ORF">CHS0354_001366</name>
</gene>
<evidence type="ECO:0000256" key="5">
    <source>
        <dbReference type="PROSITE-ProRule" id="PRU00024"/>
    </source>
</evidence>
<evidence type="ECO:0000256" key="6">
    <source>
        <dbReference type="SAM" id="Coils"/>
    </source>
</evidence>
<dbReference type="PANTHER" id="PTHR25462:SF296">
    <property type="entry name" value="MEIOTIC P26, ISOFORM F"/>
    <property type="match status" value="1"/>
</dbReference>
<dbReference type="InterPro" id="IPR011042">
    <property type="entry name" value="6-blade_b-propeller_TolB-like"/>
</dbReference>
<evidence type="ECO:0000256" key="3">
    <source>
        <dbReference type="ARBA" id="ARBA00022771"/>
    </source>
</evidence>
<comment type="caution">
    <text evidence="9">The sequence shown here is derived from an EMBL/GenBank/DDBJ whole genome shotgun (WGS) entry which is preliminary data.</text>
</comment>
<dbReference type="InterPro" id="IPR017907">
    <property type="entry name" value="Znf_RING_CS"/>
</dbReference>
<evidence type="ECO:0000259" key="7">
    <source>
        <dbReference type="PROSITE" id="PS50089"/>
    </source>
</evidence>
<dbReference type="PANTHER" id="PTHR25462">
    <property type="entry name" value="BONUS, ISOFORM C-RELATED"/>
    <property type="match status" value="1"/>
</dbReference>
<dbReference type="SMART" id="SM00336">
    <property type="entry name" value="BBOX"/>
    <property type="match status" value="2"/>
</dbReference>
<feature type="domain" description="RING-type" evidence="7">
    <location>
        <begin position="17"/>
        <end position="66"/>
    </location>
</feature>
<evidence type="ECO:0000256" key="4">
    <source>
        <dbReference type="ARBA" id="ARBA00022833"/>
    </source>
</evidence>
<proteinExistence type="predicted"/>
<feature type="coiled-coil region" evidence="6">
    <location>
        <begin position="244"/>
        <end position="271"/>
    </location>
</feature>
<reference evidence="9" key="2">
    <citation type="journal article" date="2021" name="Genome Biol. Evol.">
        <title>Developing a high-quality reference genome for a parasitic bivalve with doubly uniparental inheritance (Bivalvia: Unionida).</title>
        <authorList>
            <person name="Smith C.H."/>
        </authorList>
    </citation>
    <scope>NUCLEOTIDE SEQUENCE</scope>
    <source>
        <strain evidence="9">CHS0354</strain>
        <tissue evidence="9">Mantle</tissue>
    </source>
</reference>
<dbReference type="Proteomes" id="UP001195483">
    <property type="component" value="Unassembled WGS sequence"/>
</dbReference>
<dbReference type="Pfam" id="PF13445">
    <property type="entry name" value="zf-RING_UBOX"/>
    <property type="match status" value="1"/>
</dbReference>
<evidence type="ECO:0000259" key="8">
    <source>
        <dbReference type="PROSITE" id="PS50119"/>
    </source>
</evidence>
<dbReference type="Gene3D" id="2.120.10.30">
    <property type="entry name" value="TolB, C-terminal domain"/>
    <property type="match status" value="1"/>
</dbReference>
<dbReference type="PROSITE" id="PS50119">
    <property type="entry name" value="ZF_BBOX"/>
    <property type="match status" value="1"/>
</dbReference>
<dbReference type="GO" id="GO:0008270">
    <property type="term" value="F:zinc ion binding"/>
    <property type="evidence" value="ECO:0007669"/>
    <property type="project" value="UniProtKB-KW"/>
</dbReference>
<feature type="domain" description="B box-type" evidence="8">
    <location>
        <begin position="100"/>
        <end position="150"/>
    </location>
</feature>
<reference evidence="9" key="1">
    <citation type="journal article" date="2021" name="Genome Biol. Evol.">
        <title>A High-Quality Reference Genome for a Parasitic Bivalve with Doubly Uniparental Inheritance (Bivalvia: Unionida).</title>
        <authorList>
            <person name="Smith C.H."/>
        </authorList>
    </citation>
    <scope>NUCLEOTIDE SEQUENCE</scope>
    <source>
        <strain evidence="9">CHS0354</strain>
    </source>
</reference>
<name>A0AAE0WDK6_9BIVA</name>
<dbReference type="InterPro" id="IPR001841">
    <property type="entry name" value="Znf_RING"/>
</dbReference>
<dbReference type="SUPFAM" id="SSF57850">
    <property type="entry name" value="RING/U-box"/>
    <property type="match status" value="1"/>
</dbReference>
<dbReference type="InterPro" id="IPR013083">
    <property type="entry name" value="Znf_RING/FYVE/PHD"/>
</dbReference>
<keyword evidence="10" id="KW-1185">Reference proteome</keyword>
<dbReference type="SUPFAM" id="SSF57845">
    <property type="entry name" value="B-box zinc-binding domain"/>
    <property type="match status" value="1"/>
</dbReference>
<keyword evidence="3 5" id="KW-0863">Zinc-finger</keyword>
<dbReference type="AlphaFoldDB" id="A0AAE0WDK6"/>
<keyword evidence="6" id="KW-0175">Coiled coil</keyword>
<dbReference type="InterPro" id="IPR047153">
    <property type="entry name" value="TRIM45/56/19-like"/>
</dbReference>
<accession>A0AAE0WDK6</accession>
<dbReference type="InterPro" id="IPR000315">
    <property type="entry name" value="Znf_B-box"/>
</dbReference>
<evidence type="ECO:0000256" key="2">
    <source>
        <dbReference type="ARBA" id="ARBA00022723"/>
    </source>
</evidence>
<dbReference type="Gene3D" id="3.30.160.60">
    <property type="entry name" value="Classic Zinc Finger"/>
    <property type="match status" value="1"/>
</dbReference>
<dbReference type="PROSITE" id="PS50089">
    <property type="entry name" value="ZF_RING_2"/>
    <property type="match status" value="1"/>
</dbReference>
<sequence>MLKMATDKIETDEGPCCPICLEQFSIPRQLPCAHSFCEKCLQSHITTEYAKYENEKLTYIKCPVCRNSASPAIKDRPISEWTTLFPVNTVLQSILPAKSKVDRLCDARNSEGVHAPAEGYCVACKESMCIDCLKVHKKLKISKDHTIISVDELACNPRNVMKLANGFTCSEHHGEDIKYYCKDHSVPCCGTCFFDSHKICSKVIDLKKDLPALQRDSSLEEIIADMKKIEMHLKKFMEMNEACVNALEPQVERLTNQIREVRKKINSVLDELEKRVKTEGNRIYKEEVIRKQDENQQCLSILHSVRNSHYFLETVYKYGSNLQKFLMTETMMSQLYFYCNLVGEKYEKTNKLAVTVQFSPTIQSILSISLSELGKVVTTTSSNTLPLPCSQRPTKDCQLERVDVIDLKLPTVKGAQWYTGVTFLPGERVIIADYNNKQCILLSSSYQFITSHTLTGNPWNICVLDDQEVAVSLYNQCKIQILSVIGDVIRPVRTITTTYNCTGIATAGNGDMVVRGPCVNNKGQWILINMRGDVKCTHQYDIPFNEGYNYIAVNNMKTRVYVSVYGMNSLLCFDMDGRKLFTYSPDNLREPHGVAVDRYDNIYVLGNWSNNIHQLSPNGSVIQVVKTGVPKSPMAICIHQSKDILIITNRQDRTKLHIYQLK</sequence>
<protein>
    <submittedName>
        <fullName evidence="9">Uncharacterized protein</fullName>
    </submittedName>
</protein>
<reference evidence="9" key="3">
    <citation type="submission" date="2023-05" db="EMBL/GenBank/DDBJ databases">
        <authorList>
            <person name="Smith C.H."/>
        </authorList>
    </citation>
    <scope>NUCLEOTIDE SEQUENCE</scope>
    <source>
        <strain evidence="9">CHS0354</strain>
        <tissue evidence="9">Mantle</tissue>
    </source>
</reference>
<dbReference type="EMBL" id="JAEAOA010000133">
    <property type="protein sequence ID" value="KAK3609435.1"/>
    <property type="molecule type" value="Genomic_DNA"/>
</dbReference>
<organism evidence="9 10">
    <name type="scientific">Potamilus streckersoni</name>
    <dbReference type="NCBI Taxonomy" id="2493646"/>
    <lineage>
        <taxon>Eukaryota</taxon>
        <taxon>Metazoa</taxon>
        <taxon>Spiralia</taxon>
        <taxon>Lophotrochozoa</taxon>
        <taxon>Mollusca</taxon>
        <taxon>Bivalvia</taxon>
        <taxon>Autobranchia</taxon>
        <taxon>Heteroconchia</taxon>
        <taxon>Palaeoheterodonta</taxon>
        <taxon>Unionida</taxon>
        <taxon>Unionoidea</taxon>
        <taxon>Unionidae</taxon>
        <taxon>Ambleminae</taxon>
        <taxon>Lampsilini</taxon>
        <taxon>Potamilus</taxon>
    </lineage>
</organism>
<keyword evidence="4" id="KW-0862">Zinc</keyword>
<evidence type="ECO:0000313" key="10">
    <source>
        <dbReference type="Proteomes" id="UP001195483"/>
    </source>
</evidence>
<dbReference type="InterPro" id="IPR027370">
    <property type="entry name" value="Znf-RING_euk"/>
</dbReference>
<evidence type="ECO:0000256" key="1">
    <source>
        <dbReference type="ARBA" id="ARBA00022553"/>
    </source>
</evidence>
<dbReference type="Gene3D" id="3.30.40.10">
    <property type="entry name" value="Zinc/RING finger domain, C3HC4 (zinc finger)"/>
    <property type="match status" value="1"/>
</dbReference>
<evidence type="ECO:0000313" key="9">
    <source>
        <dbReference type="EMBL" id="KAK3609435.1"/>
    </source>
</evidence>